<keyword evidence="2" id="KW-0677">Repeat</keyword>
<dbReference type="SUPFAM" id="SSF52058">
    <property type="entry name" value="L domain-like"/>
    <property type="match status" value="1"/>
</dbReference>
<comment type="caution">
    <text evidence="4">The sequence shown here is derived from an EMBL/GenBank/DDBJ whole genome shotgun (WGS) entry which is preliminary data.</text>
</comment>
<protein>
    <recommendedName>
        <fullName evidence="6">Leucine-rich repeat domain-containing protein</fullName>
    </recommendedName>
</protein>
<dbReference type="InterPro" id="IPR003591">
    <property type="entry name" value="Leu-rich_rpt_typical-subtyp"/>
</dbReference>
<dbReference type="SMART" id="SM00369">
    <property type="entry name" value="LRR_TYP"/>
    <property type="match status" value="3"/>
</dbReference>
<keyword evidence="1" id="KW-0433">Leucine-rich repeat</keyword>
<organism evidence="4 5">
    <name type="scientific">Pseudomonas moraviensis</name>
    <dbReference type="NCBI Taxonomy" id="321662"/>
    <lineage>
        <taxon>Bacteria</taxon>
        <taxon>Pseudomonadati</taxon>
        <taxon>Pseudomonadota</taxon>
        <taxon>Gammaproteobacteria</taxon>
        <taxon>Pseudomonadales</taxon>
        <taxon>Pseudomonadaceae</taxon>
        <taxon>Pseudomonas</taxon>
    </lineage>
</organism>
<dbReference type="GO" id="GO:0005737">
    <property type="term" value="C:cytoplasm"/>
    <property type="evidence" value="ECO:0007669"/>
    <property type="project" value="TreeGrafter"/>
</dbReference>
<dbReference type="InterPro" id="IPR032675">
    <property type="entry name" value="LRR_dom_sf"/>
</dbReference>
<dbReference type="EMBL" id="MOCA01000007">
    <property type="protein sequence ID" value="RON98798.1"/>
    <property type="molecule type" value="Genomic_DNA"/>
</dbReference>
<reference evidence="4 5" key="1">
    <citation type="submission" date="2016-10" db="EMBL/GenBank/DDBJ databases">
        <title>Comparative genome analysis of multiple Pseudomonas spp. focuses on biocontrol and plant growth promoting traits.</title>
        <authorList>
            <person name="Tao X.-Y."/>
            <person name="Taylor C.G."/>
        </authorList>
    </citation>
    <scope>NUCLEOTIDE SEQUENCE [LARGE SCALE GENOMIC DNA]</scope>
    <source>
        <strain evidence="4 5">36B3</strain>
    </source>
</reference>
<dbReference type="PROSITE" id="PS51450">
    <property type="entry name" value="LRR"/>
    <property type="match status" value="1"/>
</dbReference>
<evidence type="ECO:0008006" key="6">
    <source>
        <dbReference type="Google" id="ProtNLM"/>
    </source>
</evidence>
<evidence type="ECO:0000313" key="4">
    <source>
        <dbReference type="EMBL" id="RON98798.1"/>
    </source>
</evidence>
<dbReference type="Gene3D" id="3.80.10.10">
    <property type="entry name" value="Ribonuclease Inhibitor"/>
    <property type="match status" value="1"/>
</dbReference>
<dbReference type="InterPro" id="IPR050216">
    <property type="entry name" value="LRR_domain-containing"/>
</dbReference>
<proteinExistence type="predicted"/>
<dbReference type="PANTHER" id="PTHR48051">
    <property type="match status" value="1"/>
</dbReference>
<gene>
    <name evidence="4" type="ORF">BK674_21320</name>
</gene>
<name>A0A423NKU7_9PSED</name>
<dbReference type="InterPro" id="IPR001611">
    <property type="entry name" value="Leu-rich_rpt"/>
</dbReference>
<dbReference type="AlphaFoldDB" id="A0A423NKU7"/>
<evidence type="ECO:0000256" key="1">
    <source>
        <dbReference type="ARBA" id="ARBA00022614"/>
    </source>
</evidence>
<accession>A0A423NKU7</accession>
<evidence type="ECO:0000313" key="5">
    <source>
        <dbReference type="Proteomes" id="UP000284207"/>
    </source>
</evidence>
<sequence>MNARAILPEVNSEGLTVFKKRTYAEVADGEFVLVAVDPETGLHRARRPSDLLPGPVMLRDAASGFWYPRTVVEPATRAQVRSYLPDMSDQHADDFIARFDDKDVADLELKRIQLGLAQLGSENVWFPHFQSREAWGSEKQATIDMWSTLRQLYKWQGQPDLRVYRDGQLSGYKLDMNLMLWPVERLHSLKFKAVVELSLRGNARLNPEVFFAQFPNIESLTVTSAQFATGLHAWNNAAGRYQFQILQSRLEINSRFATLLNGLSRLRVLSLQDCNFPARFSVSGMTQLQVLRLGNTYGMADLAGVVAGLPSPSRLQVLDLHKNNSLLVAPDITRMTELRVLDLTGTGINRLPGGLGADNARSRLEVLRLGDNALSVAPSLKAMTALQELDLSNARLDSFPEGITSEIPAKVLNLANNRITSIPESVELRAGFNLIGNPITDPASLRRLIHARIKTGTDIWLGVESNDRSANLWLRNVPPGKELTEKLELWDTFGSRPGLLDAIRRLSRTPEFHVEHPLTQRRVWWFLKIYRGRGAGEQARLDDILLHETSPGKMLDRLEAEIREYDSGRQNPPLHHLPKRPRLDPAIGFDEQ</sequence>
<evidence type="ECO:0000256" key="3">
    <source>
        <dbReference type="SAM" id="MobiDB-lite"/>
    </source>
</evidence>
<feature type="region of interest" description="Disordered" evidence="3">
    <location>
        <begin position="567"/>
        <end position="592"/>
    </location>
</feature>
<dbReference type="Proteomes" id="UP000284207">
    <property type="component" value="Unassembled WGS sequence"/>
</dbReference>
<dbReference type="PANTHER" id="PTHR48051:SF1">
    <property type="entry name" value="RAS SUPPRESSOR PROTEIN 1"/>
    <property type="match status" value="1"/>
</dbReference>
<evidence type="ECO:0000256" key="2">
    <source>
        <dbReference type="ARBA" id="ARBA00022737"/>
    </source>
</evidence>